<keyword evidence="2" id="KW-0472">Membrane</keyword>
<name>A0ABN1MNP2_9FLAO</name>
<feature type="region of interest" description="Disordered" evidence="1">
    <location>
        <begin position="243"/>
        <end position="284"/>
    </location>
</feature>
<sequence>MDKYIQELLAKNKSVILPDFGALTITDEETGEIMFNEYVRFNDGKLEAFIAEQEGIEKQDAANTIAKYVRDLELLLNKGETYDIFQFGRFIKQEDGSYDFENWNAFSEDGSSTYRAPQKEEPIPQDSKTDETPVKKELLREEESEKPTEVYEKPVERTLPKEEKKQPQNKFTPKDTAPSDKSKTEKTKKPAEKKIDKKEKKKRKVWVLPLILFLVILGGAGIFIGIFPDKAKALVGWEDTKNTSITSDASDKQNQENLTSDEDIDSEELNLEENNSSETELNEDEITDQITEGLAESTSDNQQVEQQEELTPDPQTPPASNGNYHIIVGSFTNPSNAQNFATSLQSKGYSASVIGPINTYHMVSFGSYPSQKEAMNNLDKATSETGGGWILKR</sequence>
<feature type="domain" description="SPOR" evidence="3">
    <location>
        <begin position="318"/>
        <end position="393"/>
    </location>
</feature>
<reference evidence="4 5" key="1">
    <citation type="journal article" date="2019" name="Int. J. Syst. Evol. Microbiol.">
        <title>The Global Catalogue of Microorganisms (GCM) 10K type strain sequencing project: providing services to taxonomists for standard genome sequencing and annotation.</title>
        <authorList>
            <consortium name="The Broad Institute Genomics Platform"/>
            <consortium name="The Broad Institute Genome Sequencing Center for Infectious Disease"/>
            <person name="Wu L."/>
            <person name="Ma J."/>
        </authorList>
    </citation>
    <scope>NUCLEOTIDE SEQUENCE [LARGE SCALE GENOMIC DNA]</scope>
    <source>
        <strain evidence="4 5">JCM 16083</strain>
    </source>
</reference>
<evidence type="ECO:0000313" key="4">
    <source>
        <dbReference type="EMBL" id="GAA0874846.1"/>
    </source>
</evidence>
<feature type="region of interest" description="Disordered" evidence="1">
    <location>
        <begin position="296"/>
        <end position="324"/>
    </location>
</feature>
<gene>
    <name evidence="4" type="ORF">GCM10009118_12540</name>
</gene>
<comment type="caution">
    <text evidence="4">The sequence shown here is derived from an EMBL/GenBank/DDBJ whole genome shotgun (WGS) entry which is preliminary data.</text>
</comment>
<organism evidence="4 5">
    <name type="scientific">Wandonia haliotis</name>
    <dbReference type="NCBI Taxonomy" id="574963"/>
    <lineage>
        <taxon>Bacteria</taxon>
        <taxon>Pseudomonadati</taxon>
        <taxon>Bacteroidota</taxon>
        <taxon>Flavobacteriia</taxon>
        <taxon>Flavobacteriales</taxon>
        <taxon>Crocinitomicaceae</taxon>
        <taxon>Wandonia</taxon>
    </lineage>
</organism>
<dbReference type="SUPFAM" id="SSF110997">
    <property type="entry name" value="Sporulation related repeat"/>
    <property type="match status" value="1"/>
</dbReference>
<evidence type="ECO:0000313" key="5">
    <source>
        <dbReference type="Proteomes" id="UP001501126"/>
    </source>
</evidence>
<proteinExistence type="predicted"/>
<dbReference type="Proteomes" id="UP001501126">
    <property type="component" value="Unassembled WGS sequence"/>
</dbReference>
<keyword evidence="2" id="KW-0812">Transmembrane</keyword>
<evidence type="ECO:0000256" key="1">
    <source>
        <dbReference type="SAM" id="MobiDB-lite"/>
    </source>
</evidence>
<dbReference type="InterPro" id="IPR036680">
    <property type="entry name" value="SPOR-like_sf"/>
</dbReference>
<dbReference type="PROSITE" id="PS51724">
    <property type="entry name" value="SPOR"/>
    <property type="match status" value="1"/>
</dbReference>
<dbReference type="InterPro" id="IPR041268">
    <property type="entry name" value="HU-CCDC81_bac_2"/>
</dbReference>
<feature type="compositionally biased region" description="Acidic residues" evidence="1">
    <location>
        <begin position="259"/>
        <end position="271"/>
    </location>
</feature>
<dbReference type="EMBL" id="BAAAFH010000007">
    <property type="protein sequence ID" value="GAA0874846.1"/>
    <property type="molecule type" value="Genomic_DNA"/>
</dbReference>
<feature type="transmembrane region" description="Helical" evidence="2">
    <location>
        <begin position="205"/>
        <end position="227"/>
    </location>
</feature>
<feature type="compositionally biased region" description="Polar residues" evidence="1">
    <location>
        <begin position="296"/>
        <end position="305"/>
    </location>
</feature>
<accession>A0ABN1MNP2</accession>
<dbReference type="Pfam" id="PF05036">
    <property type="entry name" value="SPOR"/>
    <property type="match status" value="1"/>
</dbReference>
<evidence type="ECO:0000256" key="2">
    <source>
        <dbReference type="SAM" id="Phobius"/>
    </source>
</evidence>
<feature type="compositionally biased region" description="Basic and acidic residues" evidence="1">
    <location>
        <begin position="177"/>
        <end position="196"/>
    </location>
</feature>
<protein>
    <recommendedName>
        <fullName evidence="3">SPOR domain-containing protein</fullName>
    </recommendedName>
</protein>
<keyword evidence="5" id="KW-1185">Reference proteome</keyword>
<dbReference type="Pfam" id="PF18175">
    <property type="entry name" value="HU-CCDC81_bac_2"/>
    <property type="match status" value="1"/>
</dbReference>
<dbReference type="RefSeq" id="WP_343785767.1">
    <property type="nucleotide sequence ID" value="NZ_BAAAFH010000007.1"/>
</dbReference>
<dbReference type="Gene3D" id="3.30.70.1070">
    <property type="entry name" value="Sporulation related repeat"/>
    <property type="match status" value="1"/>
</dbReference>
<feature type="region of interest" description="Disordered" evidence="1">
    <location>
        <begin position="109"/>
        <end position="196"/>
    </location>
</feature>
<keyword evidence="2" id="KW-1133">Transmembrane helix</keyword>
<feature type="compositionally biased region" description="Basic and acidic residues" evidence="1">
    <location>
        <begin position="117"/>
        <end position="166"/>
    </location>
</feature>
<evidence type="ECO:0000259" key="3">
    <source>
        <dbReference type="PROSITE" id="PS51724"/>
    </source>
</evidence>
<dbReference type="InterPro" id="IPR007730">
    <property type="entry name" value="SPOR-like_dom"/>
</dbReference>